<comment type="cofactor">
    <cofactor evidence="6">
        <name>Fe(2+)</name>
        <dbReference type="ChEBI" id="CHEBI:29033"/>
    </cofactor>
    <text evidence="6">Binds 1 Fe(2+) ion.</text>
</comment>
<feature type="binding site" evidence="6">
    <location>
        <position position="185"/>
    </location>
    <ligand>
        <name>Fe cation</name>
        <dbReference type="ChEBI" id="CHEBI:24875"/>
    </ligand>
</feature>
<keyword evidence="4 6" id="KW-0648">Protein biosynthesis</keyword>
<name>A0A372LBJ3_9BACI</name>
<sequence>MFDKIQAGTGLERTAEKYYQQFSAGDSKRTAANCNRFKSADDDVRSNYNLAILPIVMYPDDVLEQRCTKVASFNKKLAKLLDNMYETMIAADGVGLAAPQVGVSQQVAIVDIGDESGIIEMINPEILVTDGEQTGPEGCLSFPGTYGEVSRPYFVKIRAQDRKGRFFELAAEDFLARAIQHEIDHLNGVLFTSKITAYLTEEELERYEEE</sequence>
<keyword evidence="8" id="KW-1185">Reference proteome</keyword>
<dbReference type="AlphaFoldDB" id="A0A372LBJ3"/>
<keyword evidence="3 6" id="KW-0378">Hydrolase</keyword>
<keyword evidence="5 6" id="KW-0408">Iron</keyword>
<evidence type="ECO:0000256" key="5">
    <source>
        <dbReference type="ARBA" id="ARBA00023004"/>
    </source>
</evidence>
<evidence type="ECO:0000256" key="3">
    <source>
        <dbReference type="ARBA" id="ARBA00022801"/>
    </source>
</evidence>
<protein>
    <recommendedName>
        <fullName evidence="6">Peptide deformylase</fullName>
        <shortName evidence="6">PDF</shortName>
        <ecNumber evidence="6">3.5.1.88</ecNumber>
    </recommendedName>
    <alternativeName>
        <fullName evidence="6">Polypeptide deformylase</fullName>
    </alternativeName>
</protein>
<evidence type="ECO:0000313" key="7">
    <source>
        <dbReference type="EMBL" id="RFU63219.1"/>
    </source>
</evidence>
<dbReference type="FunFam" id="3.90.45.10:FF:000005">
    <property type="entry name" value="Peptide deformylase"/>
    <property type="match status" value="1"/>
</dbReference>
<dbReference type="PANTHER" id="PTHR10458:SF22">
    <property type="entry name" value="PEPTIDE DEFORMYLASE"/>
    <property type="match status" value="1"/>
</dbReference>
<dbReference type="HAMAP" id="MF_00163">
    <property type="entry name" value="Pep_deformylase"/>
    <property type="match status" value="1"/>
</dbReference>
<evidence type="ECO:0000256" key="2">
    <source>
        <dbReference type="ARBA" id="ARBA00022723"/>
    </source>
</evidence>
<feature type="active site" evidence="6">
    <location>
        <position position="182"/>
    </location>
</feature>
<dbReference type="CDD" id="cd00487">
    <property type="entry name" value="Pep_deformylase"/>
    <property type="match status" value="1"/>
</dbReference>
<evidence type="ECO:0000313" key="8">
    <source>
        <dbReference type="Proteomes" id="UP000264541"/>
    </source>
</evidence>
<comment type="catalytic activity">
    <reaction evidence="6">
        <text>N-terminal N-formyl-L-methionyl-[peptide] + H2O = N-terminal L-methionyl-[peptide] + formate</text>
        <dbReference type="Rhea" id="RHEA:24420"/>
        <dbReference type="Rhea" id="RHEA-COMP:10639"/>
        <dbReference type="Rhea" id="RHEA-COMP:10640"/>
        <dbReference type="ChEBI" id="CHEBI:15377"/>
        <dbReference type="ChEBI" id="CHEBI:15740"/>
        <dbReference type="ChEBI" id="CHEBI:49298"/>
        <dbReference type="ChEBI" id="CHEBI:64731"/>
        <dbReference type="EC" id="3.5.1.88"/>
    </reaction>
</comment>
<gene>
    <name evidence="6" type="primary">def</name>
    <name evidence="7" type="ORF">D0469_19905</name>
</gene>
<dbReference type="EMBL" id="QVTE01000066">
    <property type="protein sequence ID" value="RFU63219.1"/>
    <property type="molecule type" value="Genomic_DNA"/>
</dbReference>
<accession>A0A372LBJ3</accession>
<dbReference type="InterPro" id="IPR023635">
    <property type="entry name" value="Peptide_deformylase"/>
</dbReference>
<dbReference type="GO" id="GO:0042586">
    <property type="term" value="F:peptide deformylase activity"/>
    <property type="evidence" value="ECO:0007669"/>
    <property type="project" value="UniProtKB-UniRule"/>
</dbReference>
<proteinExistence type="inferred from homology"/>
<comment type="similarity">
    <text evidence="1 6">Belongs to the polypeptide deformylase family.</text>
</comment>
<dbReference type="SUPFAM" id="SSF56420">
    <property type="entry name" value="Peptide deformylase"/>
    <property type="match status" value="1"/>
</dbReference>
<keyword evidence="2 6" id="KW-0479">Metal-binding</keyword>
<evidence type="ECO:0000256" key="6">
    <source>
        <dbReference type="HAMAP-Rule" id="MF_00163"/>
    </source>
</evidence>
<dbReference type="InterPro" id="IPR036821">
    <property type="entry name" value="Peptide_deformylase_sf"/>
</dbReference>
<dbReference type="PANTHER" id="PTHR10458">
    <property type="entry name" value="PEPTIDE DEFORMYLASE"/>
    <property type="match status" value="1"/>
</dbReference>
<dbReference type="Proteomes" id="UP000264541">
    <property type="component" value="Unassembled WGS sequence"/>
</dbReference>
<feature type="binding site" evidence="6">
    <location>
        <position position="181"/>
    </location>
    <ligand>
        <name>Fe cation</name>
        <dbReference type="ChEBI" id="CHEBI:24875"/>
    </ligand>
</feature>
<dbReference type="NCBIfam" id="TIGR00079">
    <property type="entry name" value="pept_deformyl"/>
    <property type="match status" value="1"/>
</dbReference>
<dbReference type="Gene3D" id="3.90.45.10">
    <property type="entry name" value="Peptide deformylase"/>
    <property type="match status" value="1"/>
</dbReference>
<dbReference type="NCBIfam" id="NF001159">
    <property type="entry name" value="PRK00150.1-3"/>
    <property type="match status" value="1"/>
</dbReference>
<dbReference type="PRINTS" id="PR01576">
    <property type="entry name" value="PDEFORMYLASE"/>
</dbReference>
<evidence type="ECO:0000256" key="1">
    <source>
        <dbReference type="ARBA" id="ARBA00010759"/>
    </source>
</evidence>
<dbReference type="GO" id="GO:0006412">
    <property type="term" value="P:translation"/>
    <property type="evidence" value="ECO:0007669"/>
    <property type="project" value="UniProtKB-UniRule"/>
</dbReference>
<feature type="binding site" evidence="6">
    <location>
        <position position="139"/>
    </location>
    <ligand>
        <name>Fe cation</name>
        <dbReference type="ChEBI" id="CHEBI:24875"/>
    </ligand>
</feature>
<comment type="function">
    <text evidence="6">Removes the formyl group from the N-terminal Met of newly synthesized proteins. Requires at least a dipeptide for an efficient rate of reaction. N-terminal L-methionine is a prerequisite for activity but the enzyme has broad specificity at other positions.</text>
</comment>
<dbReference type="GO" id="GO:0046872">
    <property type="term" value="F:metal ion binding"/>
    <property type="evidence" value="ECO:0007669"/>
    <property type="project" value="UniProtKB-KW"/>
</dbReference>
<evidence type="ECO:0000256" key="4">
    <source>
        <dbReference type="ARBA" id="ARBA00022917"/>
    </source>
</evidence>
<dbReference type="EC" id="3.5.1.88" evidence="6"/>
<organism evidence="7 8">
    <name type="scientific">Peribacillus saganii</name>
    <dbReference type="NCBI Taxonomy" id="2303992"/>
    <lineage>
        <taxon>Bacteria</taxon>
        <taxon>Bacillati</taxon>
        <taxon>Bacillota</taxon>
        <taxon>Bacilli</taxon>
        <taxon>Bacillales</taxon>
        <taxon>Bacillaceae</taxon>
        <taxon>Peribacillus</taxon>
    </lineage>
</organism>
<reference evidence="7 8" key="1">
    <citation type="submission" date="2018-08" db="EMBL/GenBank/DDBJ databases">
        <title>Bacillus chawlae sp. nov., Bacillus glennii sp. nov., and Bacillus saganii sp. nov. Isolated from the Vehicle Assembly Building at Kennedy Space Center where the Viking Spacecraft were Assembled.</title>
        <authorList>
            <person name="Seuylemezian A."/>
            <person name="Vaishampayan P."/>
        </authorList>
    </citation>
    <scope>NUCLEOTIDE SEQUENCE [LARGE SCALE GENOMIC DNA]</scope>
    <source>
        <strain evidence="7 8">V47-23a</strain>
    </source>
</reference>
<dbReference type="OrthoDB" id="9784988at2"/>
<dbReference type="Pfam" id="PF01327">
    <property type="entry name" value="Pep_deformylase"/>
    <property type="match status" value="1"/>
</dbReference>
<comment type="caution">
    <text evidence="7">The sequence shown here is derived from an EMBL/GenBank/DDBJ whole genome shotgun (WGS) entry which is preliminary data.</text>
</comment>